<gene>
    <name evidence="1" type="ORF">ACFL27_22550</name>
</gene>
<proteinExistence type="predicted"/>
<dbReference type="SUPFAM" id="SSF53448">
    <property type="entry name" value="Nucleotide-diphospho-sugar transferases"/>
    <property type="match status" value="1"/>
</dbReference>
<dbReference type="PANTHER" id="PTHR47483">
    <property type="entry name" value="BETA-ARABINOFURANOSYLTRANSFERASE RAY1"/>
    <property type="match status" value="1"/>
</dbReference>
<evidence type="ECO:0000313" key="2">
    <source>
        <dbReference type="Proteomes" id="UP001594351"/>
    </source>
</evidence>
<protein>
    <recommendedName>
        <fullName evidence="3">Glycosyltransferase 2-like domain-containing protein</fullName>
    </recommendedName>
</protein>
<evidence type="ECO:0008006" key="3">
    <source>
        <dbReference type="Google" id="ProtNLM"/>
    </source>
</evidence>
<dbReference type="InterPro" id="IPR029044">
    <property type="entry name" value="Nucleotide-diphossugar_trans"/>
</dbReference>
<keyword evidence="2" id="KW-1185">Reference proteome</keyword>
<dbReference type="Proteomes" id="UP001594351">
    <property type="component" value="Unassembled WGS sequence"/>
</dbReference>
<comment type="caution">
    <text evidence="1">The sequence shown here is derived from an EMBL/GenBank/DDBJ whole genome shotgun (WGS) entry which is preliminary data.</text>
</comment>
<organism evidence="1 2">
    <name type="scientific">candidate division CSSED10-310 bacterium</name>
    <dbReference type="NCBI Taxonomy" id="2855610"/>
    <lineage>
        <taxon>Bacteria</taxon>
        <taxon>Bacteria division CSSED10-310</taxon>
    </lineage>
</organism>
<sequence length="291" mass="33635">GNFLLTIFTVPKAFEGKIDLIQQNAIASWKRLGSDVRIFICGDENGIREIARKFEVDHISQVYRNGFGTPLLNDVFSKVEEKAEGNVLCFINTDVILMEDFTKAVETIDKSKKQFLMIGECHNVTIDSLLNFDDTSWKRDLQTLQQTAGKIRGKLAMDYFVFNRGLYQDVPQFAIGRARYDNWLVWKALKSNVDVIDASMSVNVIHQFHDYSHFPRGRRDMLKGPEAKANQKLAGLSCFFHLFSLYDATHVLCSNHIRKRLFKHSFVRQFAIRLKLLIMENISELRDEPIY</sequence>
<dbReference type="PANTHER" id="PTHR47483:SF1">
    <property type="entry name" value="BETA-ARABINOFURANOSYLTRANSFERASE RAY1"/>
    <property type="match status" value="1"/>
</dbReference>
<accession>A0ABV6Z3G1</accession>
<name>A0ABV6Z3G1_UNCC1</name>
<feature type="non-terminal residue" evidence="1">
    <location>
        <position position="1"/>
    </location>
</feature>
<evidence type="ECO:0000313" key="1">
    <source>
        <dbReference type="EMBL" id="MFC1852987.1"/>
    </source>
</evidence>
<reference evidence="1 2" key="1">
    <citation type="submission" date="2024-09" db="EMBL/GenBank/DDBJ databases">
        <title>Laminarin stimulates single cell rates of sulfate reduction while oxygen inhibits transcriptomic activity in coastal marine sediment.</title>
        <authorList>
            <person name="Lindsay M."/>
            <person name="Orcutt B."/>
            <person name="Emerson D."/>
            <person name="Stepanauskas R."/>
            <person name="D'Angelo T."/>
        </authorList>
    </citation>
    <scope>NUCLEOTIDE SEQUENCE [LARGE SCALE GENOMIC DNA]</scope>
    <source>
        <strain evidence="1">SAG AM-311-K15</strain>
    </source>
</reference>
<dbReference type="InterPro" id="IPR044575">
    <property type="entry name" value="RAY1-like"/>
</dbReference>
<dbReference type="EMBL" id="JBHPBY010000400">
    <property type="protein sequence ID" value="MFC1852987.1"/>
    <property type="molecule type" value="Genomic_DNA"/>
</dbReference>